<evidence type="ECO:0000259" key="11">
    <source>
        <dbReference type="PROSITE" id="PS50262"/>
    </source>
</evidence>
<dbReference type="PROSITE" id="PS50262">
    <property type="entry name" value="G_PROTEIN_RECEP_F1_2"/>
    <property type="match status" value="1"/>
</dbReference>
<dbReference type="PANTHER" id="PTHR24243">
    <property type="entry name" value="G-PROTEIN COUPLED RECEPTOR"/>
    <property type="match status" value="1"/>
</dbReference>
<evidence type="ECO:0000313" key="12">
    <source>
        <dbReference type="Proteomes" id="UP000695007"/>
    </source>
</evidence>
<comment type="subcellular location">
    <subcellularLocation>
        <location evidence="1">Membrane</location>
        <topology evidence="1">Multi-pass membrane protein</topology>
    </subcellularLocation>
</comment>
<evidence type="ECO:0000256" key="2">
    <source>
        <dbReference type="ARBA" id="ARBA00010663"/>
    </source>
</evidence>
<evidence type="ECO:0000256" key="9">
    <source>
        <dbReference type="RuleBase" id="RU000688"/>
    </source>
</evidence>
<dbReference type="PRINTS" id="PR00237">
    <property type="entry name" value="GPCRRHODOPSN"/>
</dbReference>
<name>A0AAJ6VNE8_9HYME</name>
<evidence type="ECO:0000256" key="3">
    <source>
        <dbReference type="ARBA" id="ARBA00022692"/>
    </source>
</evidence>
<accession>A0AAJ6VNE8</accession>
<keyword evidence="4 10" id="KW-1133">Transmembrane helix</keyword>
<feature type="transmembrane region" description="Helical" evidence="10">
    <location>
        <begin position="224"/>
        <end position="250"/>
    </location>
</feature>
<dbReference type="GO" id="GO:0005886">
    <property type="term" value="C:plasma membrane"/>
    <property type="evidence" value="ECO:0007669"/>
    <property type="project" value="TreeGrafter"/>
</dbReference>
<dbReference type="Pfam" id="PF00001">
    <property type="entry name" value="7tm_1"/>
    <property type="match status" value="1"/>
</dbReference>
<dbReference type="RefSeq" id="XP_011495666.1">
    <property type="nucleotide sequence ID" value="XM_011497364.1"/>
</dbReference>
<keyword evidence="12" id="KW-1185">Reference proteome</keyword>
<evidence type="ECO:0000256" key="1">
    <source>
        <dbReference type="ARBA" id="ARBA00004141"/>
    </source>
</evidence>
<evidence type="ECO:0000313" key="13">
    <source>
        <dbReference type="RefSeq" id="XP_011495666.1"/>
    </source>
</evidence>
<dbReference type="PANTHER" id="PTHR24243:SF233">
    <property type="entry name" value="THYROTROPIN-RELEASING HORMONE RECEPTOR"/>
    <property type="match status" value="1"/>
</dbReference>
<keyword evidence="3 9" id="KW-0812">Transmembrane</keyword>
<dbReference type="CTD" id="42523"/>
<feature type="transmembrane region" description="Helical" evidence="10">
    <location>
        <begin position="44"/>
        <end position="65"/>
    </location>
</feature>
<dbReference type="InterPro" id="IPR017452">
    <property type="entry name" value="GPCR_Rhodpsn_7TM"/>
</dbReference>
<evidence type="ECO:0000256" key="4">
    <source>
        <dbReference type="ARBA" id="ARBA00022989"/>
    </source>
</evidence>
<dbReference type="KEGG" id="csol:105360460"/>
<dbReference type="SUPFAM" id="SSF81321">
    <property type="entry name" value="Family A G protein-coupled receptor-like"/>
    <property type="match status" value="1"/>
</dbReference>
<gene>
    <name evidence="13" type="primary">LOC105360460</name>
</gene>
<keyword evidence="6 10" id="KW-0472">Membrane</keyword>
<dbReference type="Gene3D" id="1.20.1070.10">
    <property type="entry name" value="Rhodopsin 7-helix transmembrane proteins"/>
    <property type="match status" value="1"/>
</dbReference>
<keyword evidence="5 9" id="KW-0297">G-protein coupled receptor</keyword>
<reference evidence="13" key="1">
    <citation type="submission" date="2025-08" db="UniProtKB">
        <authorList>
            <consortium name="RefSeq"/>
        </authorList>
    </citation>
    <scope>IDENTIFICATION</scope>
</reference>
<evidence type="ECO:0000256" key="6">
    <source>
        <dbReference type="ARBA" id="ARBA00023136"/>
    </source>
</evidence>
<dbReference type="GeneID" id="105360460"/>
<sequence>MLPNYIQIPSICICAIIIIIGITGNTMVLIIIMRGKDMNNSTNIFLLNLSIADLSVLLLCTPTILIEVISGPQVWILGESICKVVPFIESTVANTSVLTILAISFERYYAICQPFRANYICTRSRAVLICMLSWFIAGLFTSPFLYMVTFEVNYDEFGVSKPTCTTEARTKWSIVYILFTIVVFFIFPVIILIILYSIIVNELIQRSHMINDVAKKLFKNRFQIVRMLCTVIFIFFICLLPLRAMMMWVMFSPLQQIIEFGIEGYFCLLYFSRIMFYLNSALNPILYTLMSTKFKRNFLHLLH</sequence>
<organism evidence="12 13">
    <name type="scientific">Ceratosolen solmsi marchali</name>
    <dbReference type="NCBI Taxonomy" id="326594"/>
    <lineage>
        <taxon>Eukaryota</taxon>
        <taxon>Metazoa</taxon>
        <taxon>Ecdysozoa</taxon>
        <taxon>Arthropoda</taxon>
        <taxon>Hexapoda</taxon>
        <taxon>Insecta</taxon>
        <taxon>Pterygota</taxon>
        <taxon>Neoptera</taxon>
        <taxon>Endopterygota</taxon>
        <taxon>Hymenoptera</taxon>
        <taxon>Apocrita</taxon>
        <taxon>Proctotrupomorpha</taxon>
        <taxon>Chalcidoidea</taxon>
        <taxon>Agaonidae</taxon>
        <taxon>Agaoninae</taxon>
        <taxon>Ceratosolen</taxon>
    </lineage>
</organism>
<keyword evidence="8 9" id="KW-0807">Transducer</keyword>
<feature type="transmembrane region" description="Helical" evidence="10">
    <location>
        <begin position="174"/>
        <end position="199"/>
    </location>
</feature>
<dbReference type="AlphaFoldDB" id="A0AAJ6VNE8"/>
<feature type="transmembrane region" description="Helical" evidence="10">
    <location>
        <begin position="126"/>
        <end position="148"/>
    </location>
</feature>
<comment type="similarity">
    <text evidence="2 9">Belongs to the G-protein coupled receptor 1 family.</text>
</comment>
<proteinExistence type="inferred from homology"/>
<protein>
    <submittedName>
        <fullName evidence="13">Cholecystokinin receptor</fullName>
    </submittedName>
</protein>
<evidence type="ECO:0000256" key="7">
    <source>
        <dbReference type="ARBA" id="ARBA00023170"/>
    </source>
</evidence>
<feature type="transmembrane region" description="Helical" evidence="10">
    <location>
        <begin position="85"/>
        <end position="105"/>
    </location>
</feature>
<dbReference type="PROSITE" id="PS00237">
    <property type="entry name" value="G_PROTEIN_RECEP_F1_1"/>
    <property type="match status" value="1"/>
</dbReference>
<keyword evidence="7 9" id="KW-0675">Receptor</keyword>
<dbReference type="Proteomes" id="UP000695007">
    <property type="component" value="Unplaced"/>
</dbReference>
<evidence type="ECO:0000256" key="5">
    <source>
        <dbReference type="ARBA" id="ARBA00023040"/>
    </source>
</evidence>
<dbReference type="InterPro" id="IPR000276">
    <property type="entry name" value="GPCR_Rhodpsn"/>
</dbReference>
<evidence type="ECO:0000256" key="8">
    <source>
        <dbReference type="ARBA" id="ARBA00023224"/>
    </source>
</evidence>
<dbReference type="GO" id="GO:0004930">
    <property type="term" value="F:G protein-coupled receptor activity"/>
    <property type="evidence" value="ECO:0007669"/>
    <property type="project" value="UniProtKB-KW"/>
</dbReference>
<feature type="domain" description="G-protein coupled receptors family 1 profile" evidence="11">
    <location>
        <begin position="24"/>
        <end position="287"/>
    </location>
</feature>
<feature type="transmembrane region" description="Helical" evidence="10">
    <location>
        <begin position="6"/>
        <end position="32"/>
    </location>
</feature>
<feature type="transmembrane region" description="Helical" evidence="10">
    <location>
        <begin position="270"/>
        <end position="290"/>
    </location>
</feature>
<evidence type="ECO:0000256" key="10">
    <source>
        <dbReference type="SAM" id="Phobius"/>
    </source>
</evidence>